<reference evidence="2 3" key="1">
    <citation type="submission" date="2019-06" db="EMBL/GenBank/DDBJ databases">
        <title>Complete genome sequence of Antarcticibacterium flavum KCTC 52984T from an Antarctic marine sediment.</title>
        <authorList>
            <person name="Lee Y.M."/>
            <person name="Shin S.C."/>
        </authorList>
    </citation>
    <scope>NUCLEOTIDE SEQUENCE [LARGE SCALE GENOMIC DNA]</scope>
    <source>
        <strain evidence="2 3">KCTC 52984</strain>
    </source>
</reference>
<proteinExistence type="predicted"/>
<organism evidence="2 3">
    <name type="scientific">Antarcticibacterium flavum</name>
    <dbReference type="NCBI Taxonomy" id="2058175"/>
    <lineage>
        <taxon>Bacteria</taxon>
        <taxon>Pseudomonadati</taxon>
        <taxon>Bacteroidota</taxon>
        <taxon>Flavobacteriia</taxon>
        <taxon>Flavobacteriales</taxon>
        <taxon>Flavobacteriaceae</taxon>
        <taxon>Antarcticibacterium</taxon>
    </lineage>
</organism>
<sequence>MTRNLSVLNLLSVILMIIVSYYSQAIRLNDNTIGGVSEHYENLFTPAGYAFSIWGLIYVSLLVYCYFQLNRVFVSEGETNFIDQTGPWFIIANVANASWVVAWLYENTLFSVILMFIILFSLIMIIRRTNMERWDAPFKIIAFVWWPICFYAGWITVATIANVAAHLTSLGWRGYILSETQWTVIMLIVAVVINFLIVYRRNMREFALVGIWALIAIYARHTDGNVAVAYTALGGAILLFGYVSYHGHKNRKTNPMYKLVAGESEG</sequence>
<keyword evidence="3" id="KW-1185">Reference proteome</keyword>
<keyword evidence="1" id="KW-0472">Membrane</keyword>
<gene>
    <name evidence="2" type="ORF">FHG64_08030</name>
</gene>
<evidence type="ECO:0000313" key="2">
    <source>
        <dbReference type="EMBL" id="QCY69345.1"/>
    </source>
</evidence>
<feature type="transmembrane region" description="Helical" evidence="1">
    <location>
        <begin position="181"/>
        <end position="199"/>
    </location>
</feature>
<dbReference type="AlphaFoldDB" id="A0A5B7X2N7"/>
<feature type="transmembrane region" description="Helical" evidence="1">
    <location>
        <begin position="227"/>
        <end position="245"/>
    </location>
</feature>
<dbReference type="Proteomes" id="UP000309016">
    <property type="component" value="Chromosome"/>
</dbReference>
<accession>A0A5B7X2N7</accession>
<feature type="transmembrane region" description="Helical" evidence="1">
    <location>
        <begin position="111"/>
        <end position="128"/>
    </location>
</feature>
<feature type="transmembrane region" description="Helical" evidence="1">
    <location>
        <begin position="7"/>
        <end position="26"/>
    </location>
</feature>
<feature type="transmembrane region" description="Helical" evidence="1">
    <location>
        <begin position="46"/>
        <end position="67"/>
    </location>
</feature>
<dbReference type="OrthoDB" id="5189031at2"/>
<dbReference type="PANTHER" id="PTHR33802:SF1">
    <property type="entry name" value="XK-RELATED PROTEIN"/>
    <property type="match status" value="1"/>
</dbReference>
<evidence type="ECO:0000313" key="3">
    <source>
        <dbReference type="Proteomes" id="UP000309016"/>
    </source>
</evidence>
<keyword evidence="1" id="KW-0812">Transmembrane</keyword>
<feature type="transmembrane region" description="Helical" evidence="1">
    <location>
        <begin position="88"/>
        <end position="105"/>
    </location>
</feature>
<dbReference type="RefSeq" id="WP_139065914.1">
    <property type="nucleotide sequence ID" value="NZ_CP040812.1"/>
</dbReference>
<dbReference type="KEGG" id="afla:FHG64_08030"/>
<dbReference type="EMBL" id="CP040812">
    <property type="protein sequence ID" value="QCY69345.1"/>
    <property type="molecule type" value="Genomic_DNA"/>
</dbReference>
<evidence type="ECO:0000256" key="1">
    <source>
        <dbReference type="SAM" id="Phobius"/>
    </source>
</evidence>
<keyword evidence="1" id="KW-1133">Transmembrane helix</keyword>
<feature type="transmembrane region" description="Helical" evidence="1">
    <location>
        <begin position="206"/>
        <end position="221"/>
    </location>
</feature>
<protein>
    <submittedName>
        <fullName evidence="2">Tryptophan-rich sensory protein</fullName>
    </submittedName>
</protein>
<feature type="transmembrane region" description="Helical" evidence="1">
    <location>
        <begin position="140"/>
        <end position="161"/>
    </location>
</feature>
<name>A0A5B7X2N7_9FLAO</name>
<dbReference type="PANTHER" id="PTHR33802">
    <property type="entry name" value="SI:CH211-161H7.5-RELATED"/>
    <property type="match status" value="1"/>
</dbReference>